<dbReference type="PANTHER" id="PTHR42782:SF2">
    <property type="entry name" value="3-OXOACYL-[ACYL-CARRIER-PROTEIN] SYNTHASE-LIKE PROTEIN"/>
    <property type="match status" value="1"/>
</dbReference>
<dbReference type="Pfam" id="PF04305">
    <property type="entry name" value="DUF455"/>
    <property type="match status" value="1"/>
</dbReference>
<dbReference type="Proteomes" id="UP000799118">
    <property type="component" value="Unassembled WGS sequence"/>
</dbReference>
<dbReference type="AlphaFoldDB" id="A0A6A4HEC6"/>
<dbReference type="EMBL" id="ML769528">
    <property type="protein sequence ID" value="KAE9395607.1"/>
    <property type="molecule type" value="Genomic_DNA"/>
</dbReference>
<dbReference type="InterPro" id="IPR007402">
    <property type="entry name" value="DUF455"/>
</dbReference>
<reference evidence="1" key="1">
    <citation type="journal article" date="2019" name="Environ. Microbiol.">
        <title>Fungal ecological strategies reflected in gene transcription - a case study of two litter decomposers.</title>
        <authorList>
            <person name="Barbi F."/>
            <person name="Kohler A."/>
            <person name="Barry K."/>
            <person name="Baskaran P."/>
            <person name="Daum C."/>
            <person name="Fauchery L."/>
            <person name="Ihrmark K."/>
            <person name="Kuo A."/>
            <person name="LaButti K."/>
            <person name="Lipzen A."/>
            <person name="Morin E."/>
            <person name="Grigoriev I.V."/>
            <person name="Henrissat B."/>
            <person name="Lindahl B."/>
            <person name="Martin F."/>
        </authorList>
    </citation>
    <scope>NUCLEOTIDE SEQUENCE</scope>
    <source>
        <strain evidence="1">JB14</strain>
    </source>
</reference>
<name>A0A6A4HEC6_9AGAR</name>
<accession>A0A6A4HEC6</accession>
<proteinExistence type="predicted"/>
<evidence type="ECO:0000313" key="2">
    <source>
        <dbReference type="Proteomes" id="UP000799118"/>
    </source>
</evidence>
<dbReference type="PANTHER" id="PTHR42782">
    <property type="entry name" value="SI:CH73-314G15.3"/>
    <property type="match status" value="1"/>
</dbReference>
<gene>
    <name evidence="1" type="ORF">BT96DRAFT_997523</name>
</gene>
<dbReference type="OrthoDB" id="426882at2759"/>
<sequence>MSAAMKTDSQGLVNHGSQVPDANWMNPVNVLLDESKSTSHGISSQGLDPCTKTSLWRSSRDFSKVALNEGKHCSLLRARLDSLSTPYGSLPVHASLWESASHTSASLLFRLAIIFASEADDITPIVESTSSELPACAALLHHTLTETAVLHCALSSNPPLTSSNPISGPFPVPVPTNQATTQAPPTCRVTNQKQERVPLMMDDVAIEDETAEVRQSPSSHLPLRPSRPLALSLPFSLL</sequence>
<organism evidence="1 2">
    <name type="scientific">Gymnopus androsaceus JB14</name>
    <dbReference type="NCBI Taxonomy" id="1447944"/>
    <lineage>
        <taxon>Eukaryota</taxon>
        <taxon>Fungi</taxon>
        <taxon>Dikarya</taxon>
        <taxon>Basidiomycota</taxon>
        <taxon>Agaricomycotina</taxon>
        <taxon>Agaricomycetes</taxon>
        <taxon>Agaricomycetidae</taxon>
        <taxon>Agaricales</taxon>
        <taxon>Marasmiineae</taxon>
        <taxon>Omphalotaceae</taxon>
        <taxon>Gymnopus</taxon>
    </lineage>
</organism>
<protein>
    <submittedName>
        <fullName evidence="1">DUF455-domain-containing protein</fullName>
    </submittedName>
</protein>
<evidence type="ECO:0000313" key="1">
    <source>
        <dbReference type="EMBL" id="KAE9395607.1"/>
    </source>
</evidence>
<keyword evidence="2" id="KW-1185">Reference proteome</keyword>